<keyword evidence="10" id="KW-1185">Reference proteome</keyword>
<evidence type="ECO:0000256" key="5">
    <source>
        <dbReference type="ARBA" id="ARBA00022989"/>
    </source>
</evidence>
<dbReference type="PANTHER" id="PTHR46204">
    <property type="entry name" value="CHITIN ELICITOR RECEPTOR KINASE 1-RELATED"/>
    <property type="match status" value="1"/>
</dbReference>
<dbReference type="GO" id="GO:0019199">
    <property type="term" value="F:transmembrane receptor protein kinase activity"/>
    <property type="evidence" value="ECO:0007669"/>
    <property type="project" value="InterPro"/>
</dbReference>
<dbReference type="AlphaFoldDB" id="A0A2G2XLI3"/>
<keyword evidence="7" id="KW-1015">Disulfide bond</keyword>
<protein>
    <recommendedName>
        <fullName evidence="11">LysM domain-containing protein</fullName>
    </recommendedName>
</protein>
<evidence type="ECO:0000256" key="3">
    <source>
        <dbReference type="ARBA" id="ARBA00022692"/>
    </source>
</evidence>
<dbReference type="OrthoDB" id="4062651at2759"/>
<feature type="signal peptide" evidence="8">
    <location>
        <begin position="1"/>
        <end position="28"/>
    </location>
</feature>
<comment type="caution">
    <text evidence="9">The sequence shown here is derived from an EMBL/GenBank/DDBJ whole genome shotgun (WGS) entry which is preliminary data.</text>
</comment>
<keyword evidence="3" id="KW-0812">Transmembrane</keyword>
<evidence type="ECO:0008006" key="11">
    <source>
        <dbReference type="Google" id="ProtNLM"/>
    </source>
</evidence>
<feature type="chain" id="PRO_5013612659" description="LysM domain-containing protein" evidence="8">
    <location>
        <begin position="29"/>
        <end position="215"/>
    </location>
</feature>
<evidence type="ECO:0000256" key="8">
    <source>
        <dbReference type="SAM" id="SignalP"/>
    </source>
</evidence>
<keyword evidence="2" id="KW-1003">Cell membrane</keyword>
<dbReference type="STRING" id="33114.A0A2G2XLI3"/>
<dbReference type="EMBL" id="MLFT02000001">
    <property type="protein sequence ID" value="PHT58342.1"/>
    <property type="molecule type" value="Genomic_DNA"/>
</dbReference>
<evidence type="ECO:0000256" key="4">
    <source>
        <dbReference type="ARBA" id="ARBA00022729"/>
    </source>
</evidence>
<accession>A0A2G2XLI3</accession>
<keyword evidence="5" id="KW-1133">Transmembrane helix</keyword>
<evidence type="ECO:0000256" key="2">
    <source>
        <dbReference type="ARBA" id="ARBA00022475"/>
    </source>
</evidence>
<evidence type="ECO:0000313" key="9">
    <source>
        <dbReference type="EMBL" id="PHT58342.1"/>
    </source>
</evidence>
<sequence length="215" mass="24070">MSSRYALLALLVLLFPQFFTSLINFVFGVPTQLSQIHPFRCTDRFKSCSSLLYQHNGLNEDQIATFYSVKKSKIEPISHPAGGKQGYLVTVPCTCKNVNGTIGYFYDTFYKLQPADTFANVSRQIYSGQAWKVGGDEKIYKVGDVVTIHLLCGCGEKADSQPIVTYTVQEFDTISVIVDLLSSKIGDVENLNPYLGQHPQFLQVGWLLYVPMEKS</sequence>
<reference evidence="10" key="2">
    <citation type="journal article" date="2017" name="J. Anim. Genet.">
        <title>Multiple reference genome sequences of hot pepper reveal the massive evolution of plant disease resistance genes by retroduplication.</title>
        <authorList>
            <person name="Kim S."/>
            <person name="Park J."/>
            <person name="Yeom S.-I."/>
            <person name="Kim Y.-M."/>
            <person name="Seo E."/>
            <person name="Kim K.-T."/>
            <person name="Kim M.-S."/>
            <person name="Lee J.M."/>
            <person name="Cheong K."/>
            <person name="Shin H.-S."/>
            <person name="Kim S.-B."/>
            <person name="Han K."/>
            <person name="Lee J."/>
            <person name="Park M."/>
            <person name="Lee H.-A."/>
            <person name="Lee H.-Y."/>
            <person name="Lee Y."/>
            <person name="Oh S."/>
            <person name="Lee J.H."/>
            <person name="Choi E."/>
            <person name="Choi E."/>
            <person name="Lee S.E."/>
            <person name="Jeon J."/>
            <person name="Kim H."/>
            <person name="Choi G."/>
            <person name="Song H."/>
            <person name="Lee J."/>
            <person name="Lee S.-C."/>
            <person name="Kwon J.-K."/>
            <person name="Lee H.-Y."/>
            <person name="Koo N."/>
            <person name="Hong Y."/>
            <person name="Kim R.W."/>
            <person name="Kang W.-H."/>
            <person name="Huh J.H."/>
            <person name="Kang B.-C."/>
            <person name="Yang T.-J."/>
            <person name="Lee Y.-H."/>
            <person name="Bennetzen J.L."/>
            <person name="Choi D."/>
        </authorList>
    </citation>
    <scope>NUCLEOTIDE SEQUENCE [LARGE SCALE GENOMIC DNA]</scope>
    <source>
        <strain evidence="10">cv. PBC81</strain>
    </source>
</reference>
<keyword evidence="4 8" id="KW-0732">Signal</keyword>
<name>A0A2G2XLI3_CAPBA</name>
<comment type="subcellular location">
    <subcellularLocation>
        <location evidence="1">Cell membrane</location>
        <topology evidence="1">Single-pass membrane protein</topology>
    </subcellularLocation>
</comment>
<evidence type="ECO:0000256" key="6">
    <source>
        <dbReference type="ARBA" id="ARBA00023136"/>
    </source>
</evidence>
<organism evidence="9 10">
    <name type="scientific">Capsicum baccatum</name>
    <name type="common">Peruvian pepper</name>
    <dbReference type="NCBI Taxonomy" id="33114"/>
    <lineage>
        <taxon>Eukaryota</taxon>
        <taxon>Viridiplantae</taxon>
        <taxon>Streptophyta</taxon>
        <taxon>Embryophyta</taxon>
        <taxon>Tracheophyta</taxon>
        <taxon>Spermatophyta</taxon>
        <taxon>Magnoliopsida</taxon>
        <taxon>eudicotyledons</taxon>
        <taxon>Gunneridae</taxon>
        <taxon>Pentapetalae</taxon>
        <taxon>asterids</taxon>
        <taxon>lamiids</taxon>
        <taxon>Solanales</taxon>
        <taxon>Solanaceae</taxon>
        <taxon>Solanoideae</taxon>
        <taxon>Capsiceae</taxon>
        <taxon>Capsicum</taxon>
    </lineage>
</organism>
<keyword evidence="6" id="KW-0472">Membrane</keyword>
<dbReference type="InterPro" id="IPR044812">
    <property type="entry name" value="CERK1/LYK3-like"/>
</dbReference>
<dbReference type="GO" id="GO:0005886">
    <property type="term" value="C:plasma membrane"/>
    <property type="evidence" value="ECO:0007669"/>
    <property type="project" value="UniProtKB-SubCell"/>
</dbReference>
<dbReference type="PANTHER" id="PTHR46204:SF8">
    <property type="entry name" value="PROTEIN KINASE DOMAIN-CONTAINING PROTEIN"/>
    <property type="match status" value="1"/>
</dbReference>
<evidence type="ECO:0000313" key="10">
    <source>
        <dbReference type="Proteomes" id="UP000224567"/>
    </source>
</evidence>
<gene>
    <name evidence="9" type="ORF">CQW23_00705</name>
</gene>
<dbReference type="GO" id="GO:0045087">
    <property type="term" value="P:innate immune response"/>
    <property type="evidence" value="ECO:0007669"/>
    <property type="project" value="InterPro"/>
</dbReference>
<proteinExistence type="predicted"/>
<evidence type="ECO:0000256" key="1">
    <source>
        <dbReference type="ARBA" id="ARBA00004162"/>
    </source>
</evidence>
<dbReference type="Proteomes" id="UP000224567">
    <property type="component" value="Unassembled WGS sequence"/>
</dbReference>
<evidence type="ECO:0000256" key="7">
    <source>
        <dbReference type="ARBA" id="ARBA00023157"/>
    </source>
</evidence>
<reference evidence="9 10" key="1">
    <citation type="journal article" date="2017" name="Genome Biol.">
        <title>New reference genome sequences of hot pepper reveal the massive evolution of plant disease-resistance genes by retroduplication.</title>
        <authorList>
            <person name="Kim S."/>
            <person name="Park J."/>
            <person name="Yeom S.I."/>
            <person name="Kim Y.M."/>
            <person name="Seo E."/>
            <person name="Kim K.T."/>
            <person name="Kim M.S."/>
            <person name="Lee J.M."/>
            <person name="Cheong K."/>
            <person name="Shin H.S."/>
            <person name="Kim S.B."/>
            <person name="Han K."/>
            <person name="Lee J."/>
            <person name="Park M."/>
            <person name="Lee H.A."/>
            <person name="Lee H.Y."/>
            <person name="Lee Y."/>
            <person name="Oh S."/>
            <person name="Lee J.H."/>
            <person name="Choi E."/>
            <person name="Choi E."/>
            <person name="Lee S.E."/>
            <person name="Jeon J."/>
            <person name="Kim H."/>
            <person name="Choi G."/>
            <person name="Song H."/>
            <person name="Lee J."/>
            <person name="Lee S.C."/>
            <person name="Kwon J.K."/>
            <person name="Lee H.Y."/>
            <person name="Koo N."/>
            <person name="Hong Y."/>
            <person name="Kim R.W."/>
            <person name="Kang W.H."/>
            <person name="Huh J.H."/>
            <person name="Kang B.C."/>
            <person name="Yang T.J."/>
            <person name="Lee Y.H."/>
            <person name="Bennetzen J.L."/>
            <person name="Choi D."/>
        </authorList>
    </citation>
    <scope>NUCLEOTIDE SEQUENCE [LARGE SCALE GENOMIC DNA]</scope>
    <source>
        <strain evidence="10">cv. PBC81</strain>
    </source>
</reference>